<accession>J7KJJ0</accession>
<protein>
    <submittedName>
        <fullName evidence="2">Uncharacterized protein</fullName>
    </submittedName>
</protein>
<feature type="compositionally biased region" description="Polar residues" evidence="1">
    <location>
        <begin position="245"/>
        <end position="254"/>
    </location>
</feature>
<evidence type="ECO:0000313" key="2">
    <source>
        <dbReference type="EMBL" id="AFQ96677.1"/>
    </source>
</evidence>
<dbReference type="KEGG" id="vg:14297293"/>
<dbReference type="RefSeq" id="YP_007237782.1">
    <property type="nucleotide sequence ID" value="NC_019929.1"/>
</dbReference>
<evidence type="ECO:0000313" key="3">
    <source>
        <dbReference type="Proteomes" id="UP000003802"/>
    </source>
</evidence>
<evidence type="ECO:0000256" key="1">
    <source>
        <dbReference type="SAM" id="MobiDB-lite"/>
    </source>
</evidence>
<dbReference type="GeneID" id="14297293"/>
<proteinExistence type="predicted"/>
<name>J7KJJ0_9CAUD</name>
<organism evidence="2 3">
    <name type="scientific">Erwinia phage phiEaH2</name>
    <dbReference type="NCBI Taxonomy" id="1029988"/>
    <lineage>
        <taxon>Viruses</taxon>
        <taxon>Duplodnaviria</taxon>
        <taxon>Heunggongvirae</taxon>
        <taxon>Uroviricota</taxon>
        <taxon>Caudoviricetes</taxon>
        <taxon>Chimalliviridae</taxon>
        <taxon>Erskinevirus</taxon>
        <taxon>Erskinevirus EaH2</taxon>
    </lineage>
</organism>
<sequence>MYALLMLDDWFQHQTTNKKAAKIAYFVMGKVISELRWDHSSFFEQLLRGLCHDFDNWDYSIKRSLLFDAWWEVSEENESWFKRDTEEASRIITKMLFDPSDPRQLRIHNRMYQMGENWLWATQEVAAALDSPVSLASYEDLQAHNLWFGGEEEEYGDAVVELYLYPEDEDWPALIAKYPTEDYVWLVRGVFWEPVLDVVCHKGVTILDRSVIVQQMIRNIGYDDGLQSVFARSSEMVRDLRDNIETGNSLSPDSGTDDQQHADDNQQS</sequence>
<feature type="compositionally biased region" description="Basic and acidic residues" evidence="1">
    <location>
        <begin position="258"/>
        <end position="268"/>
    </location>
</feature>
<feature type="region of interest" description="Disordered" evidence="1">
    <location>
        <begin position="244"/>
        <end position="268"/>
    </location>
</feature>
<keyword evidence="3" id="KW-1185">Reference proteome</keyword>
<dbReference type="Proteomes" id="UP000003802">
    <property type="component" value="Segment"/>
</dbReference>
<dbReference type="EMBL" id="JX316028">
    <property type="protein sequence ID" value="AFQ96677.1"/>
    <property type="molecule type" value="Genomic_DNA"/>
</dbReference>
<reference evidence="2 3" key="1">
    <citation type="journal article" date="2012" name="J. Virol.">
        <title>Complete Genomic Sequence of Erwinia amylovora Phage PhiEaH2.</title>
        <authorList>
            <person name="Domotor D."/>
            <person name="Becsagh P."/>
            <person name="Rakhely G."/>
            <person name="Schneider G."/>
            <person name="Kovacs T."/>
        </authorList>
    </citation>
    <scope>NUCLEOTIDE SEQUENCE [LARGE SCALE GENOMIC DNA]</scope>
</reference>